<dbReference type="AlphaFoldDB" id="G3Y565"/>
<reference evidence="11 12" key="1">
    <citation type="journal article" date="2011" name="Genome Res.">
        <title>Comparative genomics of citric-acid-producing Aspergillus niger ATCC 1015 versus enzyme-producing CBS 513.88.</title>
        <authorList>
            <person name="Andersen M.R."/>
            <person name="Salazar M.P."/>
            <person name="Schaap P.J."/>
            <person name="van de Vondervoort P.J."/>
            <person name="Culley D."/>
            <person name="Thykaer J."/>
            <person name="Frisvad J.C."/>
            <person name="Nielsen K.F."/>
            <person name="Albang R."/>
            <person name="Albermann K."/>
            <person name="Berka R.M."/>
            <person name="Braus G.H."/>
            <person name="Braus-Stromeyer S.A."/>
            <person name="Corrochano L.M."/>
            <person name="Dai Z."/>
            <person name="van Dijck P.W."/>
            <person name="Hofmann G."/>
            <person name="Lasure L.L."/>
            <person name="Magnuson J.K."/>
            <person name="Menke H."/>
            <person name="Meijer M."/>
            <person name="Meijer S.L."/>
            <person name="Nielsen J.B."/>
            <person name="Nielsen M.L."/>
            <person name="van Ooyen A.J."/>
            <person name="Pel H.J."/>
            <person name="Poulsen L."/>
            <person name="Samson R.A."/>
            <person name="Stam H."/>
            <person name="Tsang A."/>
            <person name="van den Brink J.M."/>
            <person name="Atkins A."/>
            <person name="Aerts A."/>
            <person name="Shapiro H."/>
            <person name="Pangilinan J."/>
            <person name="Salamov A."/>
            <person name="Lou Y."/>
            <person name="Lindquist E."/>
            <person name="Lucas S."/>
            <person name="Grimwood J."/>
            <person name="Grigoriev I.V."/>
            <person name="Kubicek C.P."/>
            <person name="Martinez D."/>
            <person name="van Peij N.N."/>
            <person name="Roubos J.A."/>
            <person name="Nielsen J."/>
            <person name="Baker S.E."/>
        </authorList>
    </citation>
    <scope>NUCLEOTIDE SEQUENCE [LARGE SCALE GENOMIC DNA]</scope>
    <source>
        <strain evidence="12">ATCC 1015 / CBS 113.46 / FGSC A1144 / LSHB Ac4 / NCTC 3858a / NRRL 328 / USDA 3528.7</strain>
    </source>
</reference>
<keyword evidence="3 8" id="KW-0812">Transmembrane</keyword>
<evidence type="ECO:0000313" key="12">
    <source>
        <dbReference type="Proteomes" id="UP000009038"/>
    </source>
</evidence>
<dbReference type="InterPro" id="IPR036640">
    <property type="entry name" value="ABC1_TM_sf"/>
</dbReference>
<dbReference type="SUPFAM" id="SSF52540">
    <property type="entry name" value="P-loop containing nucleoside triphosphate hydrolases"/>
    <property type="match status" value="2"/>
</dbReference>
<feature type="non-terminal residue" evidence="11">
    <location>
        <position position="1039"/>
    </location>
</feature>
<proteinExistence type="predicted"/>
<dbReference type="CDD" id="cd18580">
    <property type="entry name" value="ABC_6TM_ABCC_D2"/>
    <property type="match status" value="1"/>
</dbReference>
<evidence type="ECO:0000256" key="1">
    <source>
        <dbReference type="ARBA" id="ARBA00004141"/>
    </source>
</evidence>
<dbReference type="InterPro" id="IPR027417">
    <property type="entry name" value="P-loop_NTPase"/>
</dbReference>
<evidence type="ECO:0000313" key="11">
    <source>
        <dbReference type="EMBL" id="EHA21730.1"/>
    </source>
</evidence>
<evidence type="ECO:0000259" key="9">
    <source>
        <dbReference type="PROSITE" id="PS50893"/>
    </source>
</evidence>
<feature type="domain" description="ABC transporter" evidence="9">
    <location>
        <begin position="337"/>
        <end position="555"/>
    </location>
</feature>
<name>G3Y565_ASPNA</name>
<evidence type="ECO:0000256" key="4">
    <source>
        <dbReference type="ARBA" id="ARBA00022741"/>
    </source>
</evidence>
<dbReference type="Gene3D" id="1.20.1560.10">
    <property type="entry name" value="ABC transporter type 1, transmembrane domain"/>
    <property type="match status" value="2"/>
</dbReference>
<evidence type="ECO:0000259" key="10">
    <source>
        <dbReference type="PROSITE" id="PS50929"/>
    </source>
</evidence>
<feature type="transmembrane region" description="Helical" evidence="8">
    <location>
        <begin position="592"/>
        <end position="615"/>
    </location>
</feature>
<dbReference type="InterPro" id="IPR017871">
    <property type="entry name" value="ABC_transporter-like_CS"/>
</dbReference>
<evidence type="ECO:0000256" key="2">
    <source>
        <dbReference type="ARBA" id="ARBA00022448"/>
    </source>
</evidence>
<dbReference type="Proteomes" id="UP000009038">
    <property type="component" value="Unassembled WGS sequence"/>
</dbReference>
<keyword evidence="5" id="KW-0067">ATP-binding</keyword>
<evidence type="ECO:0000256" key="7">
    <source>
        <dbReference type="ARBA" id="ARBA00023136"/>
    </source>
</evidence>
<feature type="transmembrane region" description="Helical" evidence="8">
    <location>
        <begin position="627"/>
        <end position="647"/>
    </location>
</feature>
<dbReference type="PANTHER" id="PTHR24223:SF345">
    <property type="entry name" value="ABC MULTIDRUG TRANSPORTER (EUROFUNG)"/>
    <property type="match status" value="1"/>
</dbReference>
<dbReference type="GO" id="GO:0140359">
    <property type="term" value="F:ABC-type transporter activity"/>
    <property type="evidence" value="ECO:0007669"/>
    <property type="project" value="InterPro"/>
</dbReference>
<dbReference type="InterPro" id="IPR044726">
    <property type="entry name" value="ABCC_6TM_D2"/>
</dbReference>
<dbReference type="SMART" id="SM00382">
    <property type="entry name" value="AAA"/>
    <property type="match status" value="2"/>
</dbReference>
<comment type="caution">
    <text evidence="11">The sequence shown here is derived from an EMBL/GenBank/DDBJ whole genome shotgun (WGS) entry which is preliminary data.</text>
</comment>
<feature type="domain" description="ABC transmembrane type-1" evidence="10">
    <location>
        <begin position="626"/>
        <end position="867"/>
    </location>
</feature>
<dbReference type="InterPro" id="IPR003439">
    <property type="entry name" value="ABC_transporter-like_ATP-bd"/>
</dbReference>
<feature type="transmembrane region" description="Helical" evidence="8">
    <location>
        <begin position="82"/>
        <end position="102"/>
    </location>
</feature>
<evidence type="ECO:0000256" key="8">
    <source>
        <dbReference type="SAM" id="Phobius"/>
    </source>
</evidence>
<dbReference type="Pfam" id="PF00664">
    <property type="entry name" value="ABC_membrane"/>
    <property type="match status" value="2"/>
</dbReference>
<dbReference type="PROSITE" id="PS50893">
    <property type="entry name" value="ABC_TRANSPORTER_2"/>
    <property type="match status" value="1"/>
</dbReference>
<accession>G3Y565</accession>
<dbReference type="STRING" id="380704.G3Y565"/>
<dbReference type="GO" id="GO:0016020">
    <property type="term" value="C:membrane"/>
    <property type="evidence" value="ECO:0007669"/>
    <property type="project" value="UniProtKB-SubCell"/>
</dbReference>
<keyword evidence="7 8" id="KW-0472">Membrane</keyword>
<dbReference type="EMBL" id="ACJE01000013">
    <property type="protein sequence ID" value="EHA21730.1"/>
    <property type="molecule type" value="Genomic_DNA"/>
</dbReference>
<protein>
    <submittedName>
        <fullName evidence="11">Uncharacterized protein</fullName>
    </submittedName>
</protein>
<feature type="transmembrane region" description="Helical" evidence="8">
    <location>
        <begin position="801"/>
        <end position="829"/>
    </location>
</feature>
<dbReference type="OrthoDB" id="4139357at2759"/>
<comment type="subcellular location">
    <subcellularLocation>
        <location evidence="1">Membrane</location>
        <topology evidence="1">Multi-pass membrane protein</topology>
    </subcellularLocation>
</comment>
<feature type="transmembrane region" description="Helical" evidence="8">
    <location>
        <begin position="719"/>
        <end position="741"/>
    </location>
</feature>
<organism evidence="11 12">
    <name type="scientific">Aspergillus niger (strain ATCC 1015 / CBS 113.46 / FGSC A1144 / LSHB Ac4 / NCTC 3858a / NRRL 328 / USDA 3528.7)</name>
    <dbReference type="NCBI Taxonomy" id="380704"/>
    <lineage>
        <taxon>Eukaryota</taxon>
        <taxon>Fungi</taxon>
        <taxon>Dikarya</taxon>
        <taxon>Ascomycota</taxon>
        <taxon>Pezizomycotina</taxon>
        <taxon>Eurotiomycetes</taxon>
        <taxon>Eurotiomycetidae</taxon>
        <taxon>Eurotiales</taxon>
        <taxon>Aspergillaceae</taxon>
        <taxon>Aspergillus</taxon>
        <taxon>Aspergillus subgen. Circumdati</taxon>
    </lineage>
</organism>
<dbReference type="InterPro" id="IPR050173">
    <property type="entry name" value="ABC_transporter_C-like"/>
</dbReference>
<evidence type="ECO:0000256" key="6">
    <source>
        <dbReference type="ARBA" id="ARBA00022989"/>
    </source>
</evidence>
<dbReference type="HOGENOM" id="CLU_000604_27_1_1"/>
<dbReference type="PROSITE" id="PS50929">
    <property type="entry name" value="ABC_TM1F"/>
    <property type="match status" value="2"/>
</dbReference>
<dbReference type="PANTHER" id="PTHR24223">
    <property type="entry name" value="ATP-BINDING CASSETTE SUB-FAMILY C"/>
    <property type="match status" value="1"/>
</dbReference>
<dbReference type="Pfam" id="PF00005">
    <property type="entry name" value="ABC_tran"/>
    <property type="match status" value="2"/>
</dbReference>
<evidence type="ECO:0000256" key="5">
    <source>
        <dbReference type="ARBA" id="ARBA00022840"/>
    </source>
</evidence>
<evidence type="ECO:0000256" key="3">
    <source>
        <dbReference type="ARBA" id="ARBA00022692"/>
    </source>
</evidence>
<sequence>MSPVLKEGYISTLNTVGLPGVHHMLSSRTLHTRAIKAWTSRTGSHKRSLPLTLARCLKSAFLFPIIPRLFVKDTTTDSNSGLWLIIFAGIIYLGMTISAAIYQRCIDRLRIMVRGALIGLIHDQAMKLPGNEAESEAVTLMSSDVAIGTTLLAARLQWFAFLPLGIIFACSRMSAYVAEHLEGRQKDWNVATQARISAITSVLGGIKSLKMMGMEDAGQSRISQLREKELRLSERLRWILVIYNASANSLGIFAPVLTLVFYALSPGTDGLHANEVFTSIALLSLVTHPANMVMTLVPRAVGIMANFARIEAYISRSSVVDTRQIAGKDKAQHLALLDHVSIRNSSITDAPILRDVSFSIGKGELIVCTGAVGSGKTTLAMALLGESASGGSMFLASKKIAYCDQTPWLPSVTIRDAILGGSDLDEEWYKLVIDACCLALDLEALPDSDSTVIENNGINLSGGQRQRIALARAVYSRYDMLVLDDPLSALDKTVGEHIVDRLLGPKGLFKATKAGVFLLTNSGELLTLQGSGARLEDSSNVLKGGQLGSIVASTAGVVQNTQPSELHDKKTPGQNNRLNEAAMDLLRKTGDVAVYACTATYSFCLTFSQFVLRWATESSLGERNEYMGLYAGISFIAWAATSGAMWFTQLKVAIRSGVVLHSQLLERVLRAPLSYFAETHIGVTLNRFSQDIALIDKQLPSALANLSTQIFKLLMQVALIVYVQPVMLVTIPPCYILVYLIQKVYLRTSRQLRFLDLDSRSQLYTNFLDTTRGVTTIRAFGWQDKFATDNIQALDMSQKPYYLLLCLQCWLKVVLDCIMAIIAIGLITLTVVYRNSTGADIGLALNLMIGANTTLLRLIQNWTSLETSLGAVSRLKVVQERIRSEADARGAIEPGPRWPSGGELRMQHVTVSYSEKSEPALRDVCLEIKPGQKLVVMGRTGSGKSTLMLSLLRLLETMHGDIYIDDINIAHVPLQVLRQRGIIAVPQDGFNMPTASIRFSLDPYNKCTDDDIVQALKRTHLWDKISASSSGFDDTLDLP</sequence>
<dbReference type="InterPro" id="IPR011527">
    <property type="entry name" value="ABC1_TM_dom"/>
</dbReference>
<keyword evidence="6 8" id="KW-1133">Transmembrane helix</keyword>
<feature type="domain" description="ABC transmembrane type-1" evidence="10">
    <location>
        <begin position="145"/>
        <end position="302"/>
    </location>
</feature>
<gene>
    <name evidence="11" type="ORF">ASPNIDRAFT_138704</name>
</gene>
<dbReference type="Gene3D" id="3.40.50.300">
    <property type="entry name" value="P-loop containing nucleotide triphosphate hydrolases"/>
    <property type="match status" value="2"/>
</dbReference>
<feature type="transmembrane region" description="Helical" evidence="8">
    <location>
        <begin position="238"/>
        <end position="264"/>
    </location>
</feature>
<dbReference type="GO" id="GO:0016887">
    <property type="term" value="F:ATP hydrolysis activity"/>
    <property type="evidence" value="ECO:0007669"/>
    <property type="project" value="InterPro"/>
</dbReference>
<dbReference type="CDD" id="cd03250">
    <property type="entry name" value="ABCC_MRP_domain1"/>
    <property type="match status" value="1"/>
</dbReference>
<dbReference type="SUPFAM" id="SSF90123">
    <property type="entry name" value="ABC transporter transmembrane region"/>
    <property type="match status" value="2"/>
</dbReference>
<dbReference type="GO" id="GO:0005524">
    <property type="term" value="F:ATP binding"/>
    <property type="evidence" value="ECO:0007669"/>
    <property type="project" value="UniProtKB-KW"/>
</dbReference>
<keyword evidence="4" id="KW-0547">Nucleotide-binding</keyword>
<keyword evidence="2" id="KW-0813">Transport</keyword>
<dbReference type="PROSITE" id="PS00211">
    <property type="entry name" value="ABC_TRANSPORTER_1"/>
    <property type="match status" value="1"/>
</dbReference>
<dbReference type="InterPro" id="IPR003593">
    <property type="entry name" value="AAA+_ATPase"/>
</dbReference>